<sequence>MLKQWEDTTDTASRLVLQMVEWLTSHPHSQNGGHTLLGKCLAAISYLIVNPEEEFMGRTGEQWIRSATRFKAVLKNSEHKRTEPRAIVLTTPLLAIMACSVEGKSELALTRDLRALIKESPAERLLSLPVQGGVDRYQNMDGTKFNETQSPEDLEMIFEWAMGPILGKTLTFVFKNEKVIWQDYPQRQEDGKFRRPWRSEMSHYGMLMGMFNYGATLKTLGGLSKEMAGDGVPVFMFSDDAVSTRPCARQLHDVAFNISTKKSHESPHPEINSFKAVHTAKAGTVMAEGFGQLGGGLKAALGPIGTTLSAAGSLWMMMQLGLSQDEVPDWEEIQGAIRARFLSTSGKQLFMPDVPEEHKAHVPPEAGGTAELSLMDVVRGEWAGDCDTCQLYMQYLIEGQDITSKPFAGARRVTQPRHEGDALNSFLMSKKGRKRPGDEPSYMKAAKILQTNVMFWEDGPISKIEGQLAIRQLPFKVV</sequence>
<protein>
    <submittedName>
        <fullName evidence="1">Uncharacterized protein</fullName>
    </submittedName>
</protein>
<dbReference type="EMBL" id="LC504500">
    <property type="protein sequence ID" value="BBO25537.1"/>
    <property type="molecule type" value="Genomic_RNA"/>
</dbReference>
<name>A0A6J4AHJ8_9VIRU</name>
<evidence type="ECO:0000313" key="1">
    <source>
        <dbReference type="EMBL" id="BBO25537.1"/>
    </source>
</evidence>
<reference evidence="1" key="1">
    <citation type="submission" date="2019-10" db="EMBL/GenBank/DDBJ databases">
        <title>Molecular biological diagnosis of kuchijirosho (snout ulcer disease) of fugu Takifugu rubripes: a novel RNA virus.</title>
        <authorList>
            <person name="Miyadai T."/>
            <person name="Katou A."/>
            <person name="Kitamura M."/>
            <person name="Maeda T."/>
            <person name="Odaka T."/>
            <person name="Suetake H."/>
            <person name="Yoshida T."/>
        </authorList>
    </citation>
    <scope>NUCLEOTIDE SEQUENCE</scope>
</reference>
<organism evidence="1">
    <name type="scientific">Takifugu rubripes RNA virus</name>
    <dbReference type="NCBI Taxonomy" id="2652723"/>
    <lineage>
        <taxon>Viruses</taxon>
        <taxon>Riboviria</taxon>
    </lineage>
</organism>
<proteinExistence type="predicted"/>
<accession>A0A6J4AHJ8</accession>